<reference evidence="21" key="1">
    <citation type="submission" date="2017-09" db="EMBL/GenBank/DDBJ databases">
        <title>Depth-based differentiation of microbial function through sediment-hosted aquifers and enrichment of novel symbionts in the deep terrestrial subsurface.</title>
        <authorList>
            <person name="Probst A.J."/>
            <person name="Ladd B."/>
            <person name="Jarett J.K."/>
            <person name="Geller-Mcgrath D.E."/>
            <person name="Sieber C.M.K."/>
            <person name="Emerson J.B."/>
            <person name="Anantharaman K."/>
            <person name="Thomas B.C."/>
            <person name="Malmstrom R."/>
            <person name="Stieglmeier M."/>
            <person name="Klingl A."/>
            <person name="Woyke T."/>
            <person name="Ryan C.M."/>
            <person name="Banfield J.F."/>
        </authorList>
    </citation>
    <scope>NUCLEOTIDE SEQUENCE [LARGE SCALE GENOMIC DNA]</scope>
</reference>
<keyword evidence="14" id="KW-0961">Cell wall biogenesis/degradation</keyword>
<feature type="domain" description="Glycosyl transferase family 51" evidence="19">
    <location>
        <begin position="77"/>
        <end position="248"/>
    </location>
</feature>
<keyword evidence="4" id="KW-1003">Cell membrane</keyword>
<dbReference type="GO" id="GO:0008955">
    <property type="term" value="F:peptidoglycan glycosyltransferase activity"/>
    <property type="evidence" value="ECO:0007669"/>
    <property type="project" value="UniProtKB-EC"/>
</dbReference>
<comment type="subcellular location">
    <subcellularLocation>
        <location evidence="1">Cell membrane</location>
    </subcellularLocation>
</comment>
<protein>
    <submittedName>
        <fullName evidence="20">Uncharacterized protein</fullName>
    </submittedName>
</protein>
<dbReference type="GO" id="GO:0005886">
    <property type="term" value="C:plasma membrane"/>
    <property type="evidence" value="ECO:0007669"/>
    <property type="project" value="UniProtKB-SubCell"/>
</dbReference>
<dbReference type="GO" id="GO:0009002">
    <property type="term" value="F:serine-type D-Ala-D-Ala carboxypeptidase activity"/>
    <property type="evidence" value="ECO:0007669"/>
    <property type="project" value="UniProtKB-EC"/>
</dbReference>
<name>A0A2M7DA71_9BACT</name>
<dbReference type="Pfam" id="PF00912">
    <property type="entry name" value="Transgly"/>
    <property type="match status" value="1"/>
</dbReference>
<dbReference type="GO" id="GO:0030288">
    <property type="term" value="C:outer membrane-bounded periplasmic space"/>
    <property type="evidence" value="ECO:0007669"/>
    <property type="project" value="TreeGrafter"/>
</dbReference>
<evidence type="ECO:0000256" key="4">
    <source>
        <dbReference type="ARBA" id="ARBA00022475"/>
    </source>
</evidence>
<dbReference type="PANTHER" id="PTHR32282">
    <property type="entry name" value="BINDING PROTEIN TRANSPEPTIDASE, PUTATIVE-RELATED"/>
    <property type="match status" value="1"/>
</dbReference>
<dbReference type="Gene3D" id="3.40.710.10">
    <property type="entry name" value="DD-peptidase/beta-lactamase superfamily"/>
    <property type="match status" value="1"/>
</dbReference>
<gene>
    <name evidence="20" type="ORF">COS25_00400</name>
</gene>
<dbReference type="AlphaFoldDB" id="A0A2M7DA71"/>
<comment type="similarity">
    <text evidence="3">In the N-terminal section; belongs to the glycosyltransferase 51 family.</text>
</comment>
<dbReference type="SUPFAM" id="SSF56601">
    <property type="entry name" value="beta-lactamase/transpeptidase-like"/>
    <property type="match status" value="1"/>
</dbReference>
<evidence type="ECO:0000256" key="11">
    <source>
        <dbReference type="ARBA" id="ARBA00022984"/>
    </source>
</evidence>
<dbReference type="GO" id="GO:0008360">
    <property type="term" value="P:regulation of cell shape"/>
    <property type="evidence" value="ECO:0007669"/>
    <property type="project" value="UniProtKB-KW"/>
</dbReference>
<evidence type="ECO:0000256" key="10">
    <source>
        <dbReference type="ARBA" id="ARBA00022960"/>
    </source>
</evidence>
<evidence type="ECO:0000256" key="17">
    <source>
        <dbReference type="SAM" id="Phobius"/>
    </source>
</evidence>
<dbReference type="GO" id="GO:0006508">
    <property type="term" value="P:proteolysis"/>
    <property type="evidence" value="ECO:0007669"/>
    <property type="project" value="UniProtKB-KW"/>
</dbReference>
<keyword evidence="8" id="KW-0808">Transferase</keyword>
<evidence type="ECO:0000256" key="13">
    <source>
        <dbReference type="ARBA" id="ARBA00023268"/>
    </source>
</evidence>
<dbReference type="SUPFAM" id="SSF53955">
    <property type="entry name" value="Lysozyme-like"/>
    <property type="match status" value="1"/>
</dbReference>
<dbReference type="InterPro" id="IPR001460">
    <property type="entry name" value="PCN-bd_Tpept"/>
</dbReference>
<keyword evidence="13" id="KW-0511">Multifunctional enzyme</keyword>
<evidence type="ECO:0000256" key="7">
    <source>
        <dbReference type="ARBA" id="ARBA00022676"/>
    </source>
</evidence>
<evidence type="ECO:0000256" key="16">
    <source>
        <dbReference type="ARBA" id="ARBA00049902"/>
    </source>
</evidence>
<evidence type="ECO:0000256" key="6">
    <source>
        <dbReference type="ARBA" id="ARBA00022670"/>
    </source>
</evidence>
<dbReference type="InterPro" id="IPR050396">
    <property type="entry name" value="Glycosyltr_51/Transpeptidase"/>
</dbReference>
<feature type="domain" description="Penicillin-binding protein transpeptidase" evidence="18">
    <location>
        <begin position="338"/>
        <end position="659"/>
    </location>
</feature>
<dbReference type="GO" id="GO:0008658">
    <property type="term" value="F:penicillin binding"/>
    <property type="evidence" value="ECO:0007669"/>
    <property type="project" value="InterPro"/>
</dbReference>
<feature type="transmembrane region" description="Helical" evidence="17">
    <location>
        <begin position="20"/>
        <end position="45"/>
    </location>
</feature>
<comment type="caution">
    <text evidence="20">The sequence shown here is derived from an EMBL/GenBank/DDBJ whole genome shotgun (WGS) entry which is preliminary data.</text>
</comment>
<comment type="catalytic activity">
    <reaction evidence="16">
        <text>[GlcNAc-(1-&gt;4)-Mur2Ac(oyl-L-Ala-gamma-D-Glu-L-Lys-D-Ala-D-Ala)](n)-di-trans,octa-cis-undecaprenyl diphosphate + beta-D-GlcNAc-(1-&gt;4)-Mur2Ac(oyl-L-Ala-gamma-D-Glu-L-Lys-D-Ala-D-Ala)-di-trans,octa-cis-undecaprenyl diphosphate = [GlcNAc-(1-&gt;4)-Mur2Ac(oyl-L-Ala-gamma-D-Glu-L-Lys-D-Ala-D-Ala)](n+1)-di-trans,octa-cis-undecaprenyl diphosphate + di-trans,octa-cis-undecaprenyl diphosphate + H(+)</text>
        <dbReference type="Rhea" id="RHEA:23708"/>
        <dbReference type="Rhea" id="RHEA-COMP:9602"/>
        <dbReference type="Rhea" id="RHEA-COMP:9603"/>
        <dbReference type="ChEBI" id="CHEBI:15378"/>
        <dbReference type="ChEBI" id="CHEBI:58405"/>
        <dbReference type="ChEBI" id="CHEBI:60033"/>
        <dbReference type="ChEBI" id="CHEBI:78435"/>
        <dbReference type="EC" id="2.4.99.28"/>
    </reaction>
</comment>
<evidence type="ECO:0000256" key="12">
    <source>
        <dbReference type="ARBA" id="ARBA00023136"/>
    </source>
</evidence>
<evidence type="ECO:0000313" key="20">
    <source>
        <dbReference type="EMBL" id="PIV45356.1"/>
    </source>
</evidence>
<organism evidence="20 21">
    <name type="scientific">Candidatus Nealsonbacteria bacterium CG02_land_8_20_14_3_00_37_10</name>
    <dbReference type="NCBI Taxonomy" id="1974699"/>
    <lineage>
        <taxon>Bacteria</taxon>
        <taxon>Candidatus Nealsoniibacteriota</taxon>
    </lineage>
</organism>
<evidence type="ECO:0000313" key="21">
    <source>
        <dbReference type="Proteomes" id="UP000230864"/>
    </source>
</evidence>
<evidence type="ECO:0000256" key="3">
    <source>
        <dbReference type="ARBA" id="ARBA00007739"/>
    </source>
</evidence>
<evidence type="ECO:0000259" key="19">
    <source>
        <dbReference type="Pfam" id="PF00912"/>
    </source>
</evidence>
<keyword evidence="5" id="KW-0121">Carboxypeptidase</keyword>
<evidence type="ECO:0000256" key="15">
    <source>
        <dbReference type="ARBA" id="ARBA00034000"/>
    </source>
</evidence>
<keyword evidence="17" id="KW-1133">Transmembrane helix</keyword>
<evidence type="ECO:0000256" key="5">
    <source>
        <dbReference type="ARBA" id="ARBA00022645"/>
    </source>
</evidence>
<dbReference type="EMBL" id="PETZ01000008">
    <property type="protein sequence ID" value="PIV45356.1"/>
    <property type="molecule type" value="Genomic_DNA"/>
</dbReference>
<evidence type="ECO:0000256" key="14">
    <source>
        <dbReference type="ARBA" id="ARBA00023316"/>
    </source>
</evidence>
<evidence type="ECO:0000256" key="1">
    <source>
        <dbReference type="ARBA" id="ARBA00004236"/>
    </source>
</evidence>
<sequence length="674" mass="75473">MSAQKIYRKIYRKNRKKTLFFSVLKLSGFGCLLATFIALLVFVFYAKDLPRPEIFTEKHFTQSTKIYDRAGEVLLFEIYGEEKRTIVPLENIPEHLKHAVIVVEDSNFYRHFGIDFEGILRSILINLKIGRPVYGGSTIPQQLIRSAFFTPEKTIERKIREIILALELDRRYPKDQILGWYLNQIPLGQNAYGVESASRLYFNKPVSEITTAEAAILAALIQAPYHLSPYGEYKDKLLIRKDYVLERMLEEGYLTKEETKAAKEEIIEFKSPTTIKAPHFVLYIIENYLKPKYGQDLEYLKENGIKVYTSLDWELQTLAERVVKEGVKTNEIYNAHNGALVAISPKNGEILAMVGSAGWDADPYPENCTSGKDCLFDPQFNVAIGTKESPGRQPGSAFKPFVYATAFKAGYNDETKVTDEASDFGVWGGKEYTPQNYDGLFRGWVNLRQGLAQSLNVPSIKVLFLAGLEDKVESLGINNFLGLESVFAKGLENSIETAKSMGITTLNKPLSSYGPAIVLGGGEVNLLDMTSAYGVFATEGLSIPPVSVLRIEDYDGNIIAENKKTQKRVLPTDAAQLINDILSDNEARTPMFGPRSHLYFDGYQVAAKTGTTDNFRDAWAIGYTPSIAVGVWAGNNNNAEMTKRQPAATVAGPIFHNFLEKILPNLPKEQFKSL</sequence>
<keyword evidence="6" id="KW-0645">Protease</keyword>
<keyword evidence="7" id="KW-0328">Glycosyltransferase</keyword>
<dbReference type="InterPro" id="IPR001264">
    <property type="entry name" value="Glyco_trans_51"/>
</dbReference>
<dbReference type="Pfam" id="PF00905">
    <property type="entry name" value="Transpeptidase"/>
    <property type="match status" value="1"/>
</dbReference>
<keyword evidence="17" id="KW-0812">Transmembrane</keyword>
<dbReference type="GO" id="GO:0071555">
    <property type="term" value="P:cell wall organization"/>
    <property type="evidence" value="ECO:0007669"/>
    <property type="project" value="UniProtKB-KW"/>
</dbReference>
<dbReference type="Gene3D" id="1.10.3810.10">
    <property type="entry name" value="Biosynthetic peptidoglycan transglycosylase-like"/>
    <property type="match status" value="1"/>
</dbReference>
<dbReference type="InterPro" id="IPR012338">
    <property type="entry name" value="Beta-lactam/transpept-like"/>
</dbReference>
<dbReference type="PANTHER" id="PTHR32282:SF11">
    <property type="entry name" value="PENICILLIN-BINDING PROTEIN 1B"/>
    <property type="match status" value="1"/>
</dbReference>
<keyword evidence="9" id="KW-0378">Hydrolase</keyword>
<comment type="catalytic activity">
    <reaction evidence="15">
        <text>Preferential cleavage: (Ac)2-L-Lys-D-Ala-|-D-Ala. Also transpeptidation of peptidyl-alanyl moieties that are N-acyl substituents of D-alanine.</text>
        <dbReference type="EC" id="3.4.16.4"/>
    </reaction>
</comment>
<dbReference type="FunFam" id="1.10.3810.10:FF:000001">
    <property type="entry name" value="Penicillin-binding protein 1A"/>
    <property type="match status" value="1"/>
</dbReference>
<dbReference type="Proteomes" id="UP000230864">
    <property type="component" value="Unassembled WGS sequence"/>
</dbReference>
<evidence type="ECO:0000256" key="8">
    <source>
        <dbReference type="ARBA" id="ARBA00022679"/>
    </source>
</evidence>
<accession>A0A2M7DA71</accession>
<dbReference type="InterPro" id="IPR036950">
    <property type="entry name" value="PBP_transglycosylase"/>
</dbReference>
<keyword evidence="11" id="KW-0573">Peptidoglycan synthesis</keyword>
<dbReference type="InterPro" id="IPR023346">
    <property type="entry name" value="Lysozyme-like_dom_sf"/>
</dbReference>
<evidence type="ECO:0000259" key="18">
    <source>
        <dbReference type="Pfam" id="PF00905"/>
    </source>
</evidence>
<dbReference type="GO" id="GO:0009252">
    <property type="term" value="P:peptidoglycan biosynthetic process"/>
    <property type="evidence" value="ECO:0007669"/>
    <property type="project" value="UniProtKB-KW"/>
</dbReference>
<keyword evidence="12 17" id="KW-0472">Membrane</keyword>
<evidence type="ECO:0000256" key="2">
    <source>
        <dbReference type="ARBA" id="ARBA00007090"/>
    </source>
</evidence>
<evidence type="ECO:0000256" key="9">
    <source>
        <dbReference type="ARBA" id="ARBA00022801"/>
    </source>
</evidence>
<proteinExistence type="inferred from homology"/>
<keyword evidence="10" id="KW-0133">Cell shape</keyword>
<comment type="similarity">
    <text evidence="2">In the C-terminal section; belongs to the transpeptidase family.</text>
</comment>